<dbReference type="Proteomes" id="UP000070371">
    <property type="component" value="Chromosome"/>
</dbReference>
<feature type="chain" id="PRO_5007443287" description="VWFA domain-containing protein" evidence="1">
    <location>
        <begin position="20"/>
        <end position="866"/>
    </location>
</feature>
<dbReference type="PROSITE" id="PS50234">
    <property type="entry name" value="VWFA"/>
    <property type="match status" value="1"/>
</dbReference>
<reference evidence="3 4" key="1">
    <citation type="submission" date="2016-02" db="EMBL/GenBank/DDBJ databases">
        <title>Complete genome sequence of Halocynthiibacter arcticus PAMC 20958t from arctic marine sediment.</title>
        <authorList>
            <person name="Lee Y.M."/>
            <person name="Baek K."/>
            <person name="Lee H.K."/>
            <person name="Shin S.C."/>
        </authorList>
    </citation>
    <scope>NUCLEOTIDE SEQUENCE [LARGE SCALE GENOMIC DNA]</scope>
    <source>
        <strain evidence="3">PAMC 20958</strain>
    </source>
</reference>
<proteinExistence type="predicted"/>
<protein>
    <recommendedName>
        <fullName evidence="2">VWFA domain-containing protein</fullName>
    </recommendedName>
</protein>
<name>A0A126V2L9_9RHOB</name>
<dbReference type="OrthoDB" id="9783818at2"/>
<dbReference type="SUPFAM" id="SSF53300">
    <property type="entry name" value="vWA-like"/>
    <property type="match status" value="1"/>
</dbReference>
<dbReference type="Pfam" id="PF13519">
    <property type="entry name" value="VWA_2"/>
    <property type="match status" value="1"/>
</dbReference>
<evidence type="ECO:0000256" key="1">
    <source>
        <dbReference type="SAM" id="SignalP"/>
    </source>
</evidence>
<sequence>MRFLLSLLIFLSAAGVGTAQTTNRDVMVVFDMSGSMWGQVDGVAKVEIARDAFDGLLDDWEANTTRAGLIAYGHRRKGDCSDIELLALPDAGADIASLVAGLQPRGKTPLSAAVMQAAEVLKFTEEAATVVLLSDGVETCEADPCAMGAKLEALGLDFTAHVIGFDIAERDKAQLQCLASATGGQYFDAADASELADAMKGVVQATAVKAPEELRGQDFQTITIRVKMDSRALSLPEDITIYGNDIELGTLTDDTASHPGLLIELPFGEITMRVEGLGVSDETLVDVTDQTEFIDLVVSGAEADYVIWREGQFPVLDNKRSNIILIKNTTGVDRGSFYPLYLYPSGSTDPAQAVKIDNLSPTAGIYITAEIPSGVALGDYDLVPTGTDGTQYARIPISFASAIDPVWQGAREVEPAGVLDAYWAGSSDTYDQFRFMQGDDVVSRHRVSSLATEDGFKLPAPTELGLYELVYISEYVNNFEFQTTSMGTIAVGVPFPQTEAAPTAANPDTDGLAEEAEAMGGEEGPLTPVGELHGNWVLMARNDVMNVPLARFQVAHEQGTDFAEGDFVIEAPEEWNLGPQGSFGTSGLGLVDDNTRTLTFVSDTGTQTVELKRDGNLWRAPTDMIAQRSGITLDVMVMRSDDLADIDTAPVVSYFNAYNEQGAKIAGPVEWDLSLYTAGNFDQMRTETGLNHAQRVQGTYEVTATAGPLTGTDMITVSRSSRANNAIILRTVGEGDTLPIDAAYYCSAGEDCDMFEPDYSVNFTLPIGWGAQKAQRSRNWEIAFDMATMTPDGVFYATLNDPNRSANIGPCYDVIAGALCHAATKDPKLIADIDIIRRGLSVQSVGEPLDQEAIDALLNKLTGTSK</sequence>
<dbReference type="STRING" id="1579316.RC74_12330"/>
<dbReference type="AlphaFoldDB" id="A0A126V2L9"/>
<gene>
    <name evidence="3" type="ORF">RC74_12330</name>
</gene>
<dbReference type="EMBL" id="CP014327">
    <property type="protein sequence ID" value="AML51949.1"/>
    <property type="molecule type" value="Genomic_DNA"/>
</dbReference>
<dbReference type="SMART" id="SM00327">
    <property type="entry name" value="VWA"/>
    <property type="match status" value="1"/>
</dbReference>
<dbReference type="KEGG" id="hat:RC74_12330"/>
<feature type="domain" description="VWFA" evidence="2">
    <location>
        <begin position="25"/>
        <end position="202"/>
    </location>
</feature>
<evidence type="ECO:0000313" key="4">
    <source>
        <dbReference type="Proteomes" id="UP000070371"/>
    </source>
</evidence>
<evidence type="ECO:0000259" key="2">
    <source>
        <dbReference type="PROSITE" id="PS50234"/>
    </source>
</evidence>
<evidence type="ECO:0000313" key="3">
    <source>
        <dbReference type="EMBL" id="AML51949.1"/>
    </source>
</evidence>
<dbReference type="InterPro" id="IPR002035">
    <property type="entry name" value="VWF_A"/>
</dbReference>
<organism evidence="3 4">
    <name type="scientific">Falsihalocynthiibacter arcticus</name>
    <dbReference type="NCBI Taxonomy" id="1579316"/>
    <lineage>
        <taxon>Bacteria</taxon>
        <taxon>Pseudomonadati</taxon>
        <taxon>Pseudomonadota</taxon>
        <taxon>Alphaproteobacteria</taxon>
        <taxon>Rhodobacterales</taxon>
        <taxon>Roseobacteraceae</taxon>
        <taxon>Falsihalocynthiibacter</taxon>
    </lineage>
</organism>
<keyword evidence="1" id="KW-0732">Signal</keyword>
<dbReference type="Gene3D" id="3.40.50.410">
    <property type="entry name" value="von Willebrand factor, type A domain"/>
    <property type="match status" value="1"/>
</dbReference>
<dbReference type="RefSeq" id="WP_052274909.1">
    <property type="nucleotide sequence ID" value="NZ_CP014327.1"/>
</dbReference>
<keyword evidence="4" id="KW-1185">Reference proteome</keyword>
<accession>A0A126V2L9</accession>
<dbReference type="InterPro" id="IPR036465">
    <property type="entry name" value="vWFA_dom_sf"/>
</dbReference>
<feature type="signal peptide" evidence="1">
    <location>
        <begin position="1"/>
        <end position="19"/>
    </location>
</feature>